<dbReference type="PANTHER" id="PTHR23501">
    <property type="entry name" value="MAJOR FACILITATOR SUPERFAMILY"/>
    <property type="match status" value="1"/>
</dbReference>
<dbReference type="Pfam" id="PF07690">
    <property type="entry name" value="MFS_1"/>
    <property type="match status" value="1"/>
</dbReference>
<dbReference type="InterPro" id="IPR011701">
    <property type="entry name" value="MFS"/>
</dbReference>
<keyword evidence="3 6" id="KW-1133">Transmembrane helix</keyword>
<gene>
    <name evidence="8" type="ORF">BDN70DRAFT_881669</name>
</gene>
<feature type="transmembrane region" description="Helical" evidence="6">
    <location>
        <begin position="379"/>
        <end position="395"/>
    </location>
</feature>
<dbReference type="InterPro" id="IPR020846">
    <property type="entry name" value="MFS_dom"/>
</dbReference>
<feature type="transmembrane region" description="Helical" evidence="6">
    <location>
        <begin position="311"/>
        <end position="332"/>
    </location>
</feature>
<evidence type="ECO:0000256" key="4">
    <source>
        <dbReference type="ARBA" id="ARBA00023136"/>
    </source>
</evidence>
<evidence type="ECO:0000256" key="6">
    <source>
        <dbReference type="SAM" id="Phobius"/>
    </source>
</evidence>
<dbReference type="OrthoDB" id="3437016at2759"/>
<dbReference type="Gene3D" id="1.20.1250.20">
    <property type="entry name" value="MFS general substrate transporter like domains"/>
    <property type="match status" value="1"/>
</dbReference>
<evidence type="ECO:0000256" key="1">
    <source>
        <dbReference type="ARBA" id="ARBA00004141"/>
    </source>
</evidence>
<comment type="subcellular location">
    <subcellularLocation>
        <location evidence="1">Membrane</location>
        <topology evidence="1">Multi-pass membrane protein</topology>
    </subcellularLocation>
</comment>
<feature type="transmembrane region" description="Helical" evidence="6">
    <location>
        <begin position="344"/>
        <end position="367"/>
    </location>
</feature>
<dbReference type="GO" id="GO:0022857">
    <property type="term" value="F:transmembrane transporter activity"/>
    <property type="evidence" value="ECO:0007669"/>
    <property type="project" value="InterPro"/>
</dbReference>
<evidence type="ECO:0000256" key="3">
    <source>
        <dbReference type="ARBA" id="ARBA00022989"/>
    </source>
</evidence>
<feature type="transmembrane region" description="Helical" evidence="6">
    <location>
        <begin position="148"/>
        <end position="166"/>
    </location>
</feature>
<protein>
    <submittedName>
        <fullName evidence="8">Iron permease</fullName>
    </submittedName>
</protein>
<proteinExistence type="predicted"/>
<dbReference type="EMBL" id="MU155274">
    <property type="protein sequence ID" value="KAF9477032.1"/>
    <property type="molecule type" value="Genomic_DNA"/>
</dbReference>
<evidence type="ECO:0000256" key="2">
    <source>
        <dbReference type="ARBA" id="ARBA00022692"/>
    </source>
</evidence>
<accession>A0A9P5YWK9</accession>
<sequence>MEPSDKEKVPETIAVQAASTEASSTVDASTTAPNQTNAVETEFKRDSRFWMIFVALCCCTLLSALDLGGIGTAGPTIVHQLNGSDFTWVASAYALSASMFIPLSGNLAQIFGRRPIILGGIITFAVGSAVCGSAKSLIVLIVGRAIQGIGAGTIQALSSIIITDLVPLRERGVYAGITGVIWTSGSAIGPFLAGGLAEKATWRWLFYINLPLCGLAFVAVALFLRLKKPEGRFQDKIFKVDWLGNLFIMASTCSVMLALTWGGIRFSWSSANILVPLILGIVGLACTIYYESRWPEHPVIPLMVLSNRTSIAGYISTFVQGMVTLGIAFYLPTWFQSVKLSSPLASGVLFLPLAVTISPSAILQGIIVSKTGYYRPVNFVGWSLVILGTGLLISLKLSSSVGLVVLYQLLLGPGFGFLYSTTFPVLAPLPLSANGPAVAFVVFLRQFSQAWGVSVGGTILQNALKRKLPESAILGQEQVLTNGQQLAYAIVPLIPTLPQPLQLEVSQAFLESFREVWIAFAICAAIGLCSWFAMKNYPLKKSIDGKWGIDRSKKEPEKKMDEKDAEKQAIAGS</sequence>
<feature type="transmembrane region" description="Helical" evidence="6">
    <location>
        <begin position="516"/>
        <end position="534"/>
    </location>
</feature>
<feature type="transmembrane region" description="Helical" evidence="6">
    <location>
        <begin position="270"/>
        <end position="290"/>
    </location>
</feature>
<feature type="compositionally biased region" description="Basic and acidic residues" evidence="5">
    <location>
        <begin position="547"/>
        <end position="567"/>
    </location>
</feature>
<comment type="caution">
    <text evidence="8">The sequence shown here is derived from an EMBL/GenBank/DDBJ whole genome shotgun (WGS) entry which is preliminary data.</text>
</comment>
<dbReference type="PROSITE" id="PS50850">
    <property type="entry name" value="MFS"/>
    <property type="match status" value="1"/>
</dbReference>
<dbReference type="InterPro" id="IPR036259">
    <property type="entry name" value="MFS_trans_sf"/>
</dbReference>
<keyword evidence="4 6" id="KW-0472">Membrane</keyword>
<dbReference type="PANTHER" id="PTHR23501:SF102">
    <property type="entry name" value="DRUG TRANSPORTER, PUTATIVE (AFU_ORTHOLOGUE AFUA_3G08530)-RELATED"/>
    <property type="match status" value="1"/>
</dbReference>
<dbReference type="AlphaFoldDB" id="A0A9P5YWK9"/>
<name>A0A9P5YWK9_9AGAR</name>
<keyword evidence="2 6" id="KW-0812">Transmembrane</keyword>
<feature type="transmembrane region" description="Helical" evidence="6">
    <location>
        <begin position="86"/>
        <end position="104"/>
    </location>
</feature>
<feature type="transmembrane region" description="Helical" evidence="6">
    <location>
        <begin position="173"/>
        <end position="192"/>
    </location>
</feature>
<dbReference type="PRINTS" id="PR01036">
    <property type="entry name" value="TCRTETB"/>
</dbReference>
<evidence type="ECO:0000259" key="7">
    <source>
        <dbReference type="PROSITE" id="PS50850"/>
    </source>
</evidence>
<evidence type="ECO:0000313" key="9">
    <source>
        <dbReference type="Proteomes" id="UP000807469"/>
    </source>
</evidence>
<dbReference type="GO" id="GO:0005886">
    <property type="term" value="C:plasma membrane"/>
    <property type="evidence" value="ECO:0007669"/>
    <property type="project" value="TreeGrafter"/>
</dbReference>
<feature type="region of interest" description="Disordered" evidence="5">
    <location>
        <begin position="547"/>
        <end position="573"/>
    </location>
</feature>
<feature type="transmembrane region" description="Helical" evidence="6">
    <location>
        <begin position="245"/>
        <end position="264"/>
    </location>
</feature>
<reference evidence="8" key="1">
    <citation type="submission" date="2020-11" db="EMBL/GenBank/DDBJ databases">
        <authorList>
            <consortium name="DOE Joint Genome Institute"/>
            <person name="Ahrendt S."/>
            <person name="Riley R."/>
            <person name="Andreopoulos W."/>
            <person name="Labutti K."/>
            <person name="Pangilinan J."/>
            <person name="Ruiz-Duenas F.J."/>
            <person name="Barrasa J.M."/>
            <person name="Sanchez-Garcia M."/>
            <person name="Camarero S."/>
            <person name="Miyauchi S."/>
            <person name="Serrano A."/>
            <person name="Linde D."/>
            <person name="Babiker R."/>
            <person name="Drula E."/>
            <person name="Ayuso-Fernandez I."/>
            <person name="Pacheco R."/>
            <person name="Padilla G."/>
            <person name="Ferreira P."/>
            <person name="Barriuso J."/>
            <person name="Kellner H."/>
            <person name="Castanera R."/>
            <person name="Alfaro M."/>
            <person name="Ramirez L."/>
            <person name="Pisabarro A.G."/>
            <person name="Kuo A."/>
            <person name="Tritt A."/>
            <person name="Lipzen A."/>
            <person name="He G."/>
            <person name="Yan M."/>
            <person name="Ng V."/>
            <person name="Cullen D."/>
            <person name="Martin F."/>
            <person name="Rosso M.-N."/>
            <person name="Henrissat B."/>
            <person name="Hibbett D."/>
            <person name="Martinez A.T."/>
            <person name="Grigoriev I.V."/>
        </authorList>
    </citation>
    <scope>NUCLEOTIDE SEQUENCE</scope>
    <source>
        <strain evidence="8">CIRM-BRFM 674</strain>
    </source>
</reference>
<dbReference type="SUPFAM" id="SSF103473">
    <property type="entry name" value="MFS general substrate transporter"/>
    <property type="match status" value="1"/>
</dbReference>
<evidence type="ECO:0000313" key="8">
    <source>
        <dbReference type="EMBL" id="KAF9477032.1"/>
    </source>
</evidence>
<feature type="domain" description="Major facilitator superfamily (MFS) profile" evidence="7">
    <location>
        <begin position="52"/>
        <end position="501"/>
    </location>
</feature>
<feature type="transmembrane region" description="Helical" evidence="6">
    <location>
        <begin position="116"/>
        <end position="142"/>
    </location>
</feature>
<feature type="transmembrane region" description="Helical" evidence="6">
    <location>
        <begin position="204"/>
        <end position="224"/>
    </location>
</feature>
<keyword evidence="9" id="KW-1185">Reference proteome</keyword>
<evidence type="ECO:0000256" key="5">
    <source>
        <dbReference type="SAM" id="MobiDB-lite"/>
    </source>
</evidence>
<organism evidence="8 9">
    <name type="scientific">Pholiota conissans</name>
    <dbReference type="NCBI Taxonomy" id="109636"/>
    <lineage>
        <taxon>Eukaryota</taxon>
        <taxon>Fungi</taxon>
        <taxon>Dikarya</taxon>
        <taxon>Basidiomycota</taxon>
        <taxon>Agaricomycotina</taxon>
        <taxon>Agaricomycetes</taxon>
        <taxon>Agaricomycetidae</taxon>
        <taxon>Agaricales</taxon>
        <taxon>Agaricineae</taxon>
        <taxon>Strophariaceae</taxon>
        <taxon>Pholiota</taxon>
    </lineage>
</organism>
<feature type="transmembrane region" description="Helical" evidence="6">
    <location>
        <begin position="49"/>
        <end position="74"/>
    </location>
</feature>
<feature type="transmembrane region" description="Helical" evidence="6">
    <location>
        <begin position="426"/>
        <end position="444"/>
    </location>
</feature>
<dbReference type="Proteomes" id="UP000807469">
    <property type="component" value="Unassembled WGS sequence"/>
</dbReference>